<evidence type="ECO:0000313" key="2">
    <source>
        <dbReference type="EMBL" id="NER14440.1"/>
    </source>
</evidence>
<keyword evidence="1" id="KW-0732">Signal</keyword>
<gene>
    <name evidence="2" type="ORF">GWK08_13380</name>
</gene>
<reference evidence="2 3" key="1">
    <citation type="submission" date="2020-01" db="EMBL/GenBank/DDBJ databases">
        <title>Leptobacterium flavescens.</title>
        <authorList>
            <person name="Wang G."/>
        </authorList>
    </citation>
    <scope>NUCLEOTIDE SEQUENCE [LARGE SCALE GENOMIC DNA]</scope>
    <source>
        <strain evidence="2 3">KCTC 22160</strain>
    </source>
</reference>
<name>A0A6P0UPP1_9FLAO</name>
<protein>
    <submittedName>
        <fullName evidence="2">Uncharacterized protein</fullName>
    </submittedName>
</protein>
<evidence type="ECO:0000313" key="3">
    <source>
        <dbReference type="Proteomes" id="UP000468581"/>
    </source>
</evidence>
<dbReference type="EMBL" id="JAABOO010000003">
    <property type="protein sequence ID" value="NER14440.1"/>
    <property type="molecule type" value="Genomic_DNA"/>
</dbReference>
<sequence length="228" mass="25892">MRKIALLTLLILFIAPVKAQNIVDNSRGGQIDVILRNNSNQPVDGALGSPYISENFIPAKVNAFNEIYSVRYNGAVDAMEFKSSDDKILVLDKLSEYTISFATADKKTYQTVTFDSGKRGFAVLLWNDEDSKSGLYLKERVEFIPRQPAVSSYSKDQPAKYKRVKDVFFFKGTNGVLKEISTKKKKFYALFEGKEKEVQQFVKKNKLKISKQQDLVKIISFYLGKEQA</sequence>
<accession>A0A6P0UPP1</accession>
<feature type="signal peptide" evidence="1">
    <location>
        <begin position="1"/>
        <end position="19"/>
    </location>
</feature>
<proteinExistence type="predicted"/>
<evidence type="ECO:0000256" key="1">
    <source>
        <dbReference type="SAM" id="SignalP"/>
    </source>
</evidence>
<organism evidence="2 3">
    <name type="scientific">Leptobacterium flavescens</name>
    <dbReference type="NCBI Taxonomy" id="472055"/>
    <lineage>
        <taxon>Bacteria</taxon>
        <taxon>Pseudomonadati</taxon>
        <taxon>Bacteroidota</taxon>
        <taxon>Flavobacteriia</taxon>
        <taxon>Flavobacteriales</taxon>
        <taxon>Flavobacteriaceae</taxon>
        <taxon>Leptobacterium</taxon>
    </lineage>
</organism>
<dbReference type="RefSeq" id="WP_163607731.1">
    <property type="nucleotide sequence ID" value="NZ_JAABOO010000003.1"/>
</dbReference>
<dbReference type="Proteomes" id="UP000468581">
    <property type="component" value="Unassembled WGS sequence"/>
</dbReference>
<comment type="caution">
    <text evidence="2">The sequence shown here is derived from an EMBL/GenBank/DDBJ whole genome shotgun (WGS) entry which is preliminary data.</text>
</comment>
<keyword evidence="3" id="KW-1185">Reference proteome</keyword>
<feature type="chain" id="PRO_5026769192" evidence="1">
    <location>
        <begin position="20"/>
        <end position="228"/>
    </location>
</feature>
<dbReference type="AlphaFoldDB" id="A0A6P0UPP1"/>